<keyword evidence="3" id="KW-0326">Glycosidase</keyword>
<dbReference type="Gene3D" id="2.60.120.560">
    <property type="entry name" value="Exo-inulinase, domain 1"/>
    <property type="match status" value="1"/>
</dbReference>
<proteinExistence type="inferred from homology"/>
<comment type="similarity">
    <text evidence="1">Belongs to the glycosyl hydrolase 32 family.</text>
</comment>
<dbReference type="EMBL" id="JAMQON010000006">
    <property type="protein sequence ID" value="MDS0261372.1"/>
    <property type="molecule type" value="Genomic_DNA"/>
</dbReference>
<evidence type="ECO:0000259" key="5">
    <source>
        <dbReference type="Pfam" id="PF00251"/>
    </source>
</evidence>
<accession>A0ABU2FGI4</accession>
<dbReference type="InterPro" id="IPR001362">
    <property type="entry name" value="Glyco_hydro_32"/>
</dbReference>
<dbReference type="Pfam" id="PF08244">
    <property type="entry name" value="Glyco_hydro_32C"/>
    <property type="match status" value="1"/>
</dbReference>
<dbReference type="SUPFAM" id="SSF49899">
    <property type="entry name" value="Concanavalin A-like lectins/glucanases"/>
    <property type="match status" value="1"/>
</dbReference>
<organism evidence="7 8">
    <name type="scientific">Haloarcula saliterrae</name>
    <dbReference type="NCBI Taxonomy" id="2950534"/>
    <lineage>
        <taxon>Archaea</taxon>
        <taxon>Methanobacteriati</taxon>
        <taxon>Methanobacteriota</taxon>
        <taxon>Stenosarchaea group</taxon>
        <taxon>Halobacteria</taxon>
        <taxon>Halobacteriales</taxon>
        <taxon>Haloarculaceae</taxon>
        <taxon>Haloarcula</taxon>
    </lineage>
</organism>
<dbReference type="InterPro" id="IPR013320">
    <property type="entry name" value="ConA-like_dom_sf"/>
</dbReference>
<evidence type="ECO:0000313" key="8">
    <source>
        <dbReference type="Proteomes" id="UP001259659"/>
    </source>
</evidence>
<dbReference type="SUPFAM" id="SSF75005">
    <property type="entry name" value="Arabinanase/levansucrase/invertase"/>
    <property type="match status" value="1"/>
</dbReference>
<dbReference type="PROSITE" id="PS00609">
    <property type="entry name" value="GLYCOSYL_HYDROL_F32"/>
    <property type="match status" value="1"/>
</dbReference>
<dbReference type="InterPro" id="IPR023296">
    <property type="entry name" value="Glyco_hydro_beta-prop_sf"/>
</dbReference>
<dbReference type="Gene3D" id="2.115.10.20">
    <property type="entry name" value="Glycosyl hydrolase domain, family 43"/>
    <property type="match status" value="1"/>
</dbReference>
<dbReference type="Pfam" id="PF00251">
    <property type="entry name" value="Glyco_hydro_32N"/>
    <property type="match status" value="1"/>
</dbReference>
<dbReference type="Proteomes" id="UP001259659">
    <property type="component" value="Unassembled WGS sequence"/>
</dbReference>
<evidence type="ECO:0000256" key="2">
    <source>
        <dbReference type="ARBA" id="ARBA00022801"/>
    </source>
</evidence>
<protein>
    <submittedName>
        <fullName evidence="7">Glycoside hydrolase family 32 protein</fullName>
    </submittedName>
</protein>
<dbReference type="CDD" id="cd18622">
    <property type="entry name" value="GH32_Inu-like"/>
    <property type="match status" value="1"/>
</dbReference>
<reference evidence="7 8" key="1">
    <citation type="submission" date="2022-06" db="EMBL/GenBank/DDBJ databases">
        <title>Haloarcula sp. a new haloarchaeum isolate from saline soil.</title>
        <authorList>
            <person name="Strakova D."/>
            <person name="Galisteo C."/>
            <person name="Sanchez-Porro C."/>
            <person name="Ventosa A."/>
        </authorList>
    </citation>
    <scope>NUCLEOTIDE SEQUENCE [LARGE SCALE GENOMIC DNA]</scope>
    <source>
        <strain evidence="7 8">S1CR25-12</strain>
    </source>
</reference>
<dbReference type="InterPro" id="IPR013189">
    <property type="entry name" value="Glyco_hydro_32_C"/>
</dbReference>
<dbReference type="InterPro" id="IPR018053">
    <property type="entry name" value="Glyco_hydro_32_AS"/>
</dbReference>
<evidence type="ECO:0000313" key="7">
    <source>
        <dbReference type="EMBL" id="MDS0261372.1"/>
    </source>
</evidence>
<keyword evidence="2 7" id="KW-0378">Hydrolase</keyword>
<sequence length="468" mass="51384">MATDKTDTEPFRPAFHFAPTEGWMNDPNGMVYHDGTYHLFYQAGADRRRWDHARSDDLCTWDERGCKVPDDGVQAFSGGAVVDSDDTAGFGPDSIVAMYSGHHDDEREDQRVAYSTDGGDTVSMYPDNPVIPSDEGDFRDPNPLWYEADDAWRMVVARVHPAPDRPRGIEIYESPNLTDWTYLDTYESGDQSWECPSLYELPVAGTDERRWVLTVSVEWDHVEHHVGRFDGESFVADRRVRADHGFDFYGAQTWSNAPEGPGLGLAWMSHWDYAKSLPTTEWTGAQSFPRELALTRTDDGVALRQSPAPALESLRGTTLATVSDESITPDHDPLAAEGVAGLTLELRATVDPGSARQVTLGVRDSADQRTEIVYDAPGERLAVDRSESGAFFHDDHTVAEGPLPLRADGTITLQVLVDRSSVEVFGNGGCYANTNLVFPDPASDGVSLSATGGEATLVSFEAVELSVD</sequence>
<dbReference type="PANTHER" id="PTHR42800:SF1">
    <property type="entry name" value="EXOINULINASE INUD (AFU_ORTHOLOGUE AFUA_5G00480)"/>
    <property type="match status" value="1"/>
</dbReference>
<dbReference type="PANTHER" id="PTHR42800">
    <property type="entry name" value="EXOINULINASE INUD (AFU_ORTHOLOGUE AFUA_5G00480)"/>
    <property type="match status" value="1"/>
</dbReference>
<dbReference type="GO" id="GO:0016787">
    <property type="term" value="F:hydrolase activity"/>
    <property type="evidence" value="ECO:0007669"/>
    <property type="project" value="UniProtKB-KW"/>
</dbReference>
<evidence type="ECO:0000256" key="4">
    <source>
        <dbReference type="SAM" id="MobiDB-lite"/>
    </source>
</evidence>
<dbReference type="SMART" id="SM00640">
    <property type="entry name" value="Glyco_32"/>
    <property type="match status" value="1"/>
</dbReference>
<dbReference type="RefSeq" id="WP_310921200.1">
    <property type="nucleotide sequence ID" value="NZ_JAMQON010000006.1"/>
</dbReference>
<feature type="region of interest" description="Disordered" evidence="4">
    <location>
        <begin position="117"/>
        <end position="138"/>
    </location>
</feature>
<gene>
    <name evidence="7" type="ORF">NDI56_18380</name>
</gene>
<evidence type="ECO:0000256" key="3">
    <source>
        <dbReference type="ARBA" id="ARBA00023295"/>
    </source>
</evidence>
<dbReference type="InterPro" id="IPR013148">
    <property type="entry name" value="Glyco_hydro_32_N"/>
</dbReference>
<feature type="domain" description="Glycosyl hydrolase family 32 N-terminal" evidence="5">
    <location>
        <begin position="16"/>
        <end position="307"/>
    </location>
</feature>
<evidence type="ECO:0000259" key="6">
    <source>
        <dbReference type="Pfam" id="PF08244"/>
    </source>
</evidence>
<feature type="domain" description="Glycosyl hydrolase family 32 C-terminal" evidence="6">
    <location>
        <begin position="311"/>
        <end position="462"/>
    </location>
</feature>
<evidence type="ECO:0000256" key="1">
    <source>
        <dbReference type="ARBA" id="ARBA00009902"/>
    </source>
</evidence>
<comment type="caution">
    <text evidence="7">The sequence shown here is derived from an EMBL/GenBank/DDBJ whole genome shotgun (WGS) entry which is preliminary data.</text>
</comment>
<keyword evidence="8" id="KW-1185">Reference proteome</keyword>
<name>A0ABU2FGI4_9EURY</name>